<sequence length="245" mass="28134">MPEPIYVPREPFEIKDSAGNSGCEDPRLTLIDGRIYMCYAAYDGINPPRVALTSISVEDFRVRKWEWERPVLISPPGMMDKNTCILPEKVRDRYVFFHRLDNYIWVDYRETLDFSDGDWLEGTTILRPRINKWDSLKIGICCPPIRTDYGWVLLYHGLSKFDGQYRVGAALLDLYDLDNVLCRLDHPLLEPESSYEMSGERPGTVFPCGAIVTGDTLYVYYGGGDTYLCGAYMSFGRLLKAMTME</sequence>
<dbReference type="InterPro" id="IPR023296">
    <property type="entry name" value="Glyco_hydro_beta-prop_sf"/>
</dbReference>
<proteinExistence type="inferred from homology"/>
<dbReference type="AlphaFoldDB" id="A0A1G1YP77"/>
<name>A0A1G1YP77_9BACT</name>
<dbReference type="Proteomes" id="UP000178122">
    <property type="component" value="Unassembled WGS sequence"/>
</dbReference>
<evidence type="ECO:0000256" key="3">
    <source>
        <dbReference type="ARBA" id="ARBA00024356"/>
    </source>
</evidence>
<dbReference type="CDD" id="cd18614">
    <property type="entry name" value="GH130"/>
    <property type="match status" value="1"/>
</dbReference>
<gene>
    <name evidence="4" type="ORF">A2912_04070</name>
</gene>
<organism evidence="4 5">
    <name type="scientific">Candidatus Buchananbacteria bacterium RIFCSPLOWO2_01_FULL_40_23b</name>
    <dbReference type="NCBI Taxonomy" id="1797544"/>
    <lineage>
        <taxon>Bacteria</taxon>
        <taxon>Candidatus Buchananiibacteriota</taxon>
    </lineage>
</organism>
<evidence type="ECO:0000256" key="1">
    <source>
        <dbReference type="ARBA" id="ARBA00022676"/>
    </source>
</evidence>
<dbReference type="InterPro" id="IPR007184">
    <property type="entry name" value="Mannoside_phosphorylase"/>
</dbReference>
<dbReference type="GO" id="GO:0016757">
    <property type="term" value="F:glycosyltransferase activity"/>
    <property type="evidence" value="ECO:0007669"/>
    <property type="project" value="UniProtKB-KW"/>
</dbReference>
<keyword evidence="2" id="KW-0808">Transferase</keyword>
<comment type="caution">
    <text evidence="4">The sequence shown here is derived from an EMBL/GenBank/DDBJ whole genome shotgun (WGS) entry which is preliminary data.</text>
</comment>
<dbReference type="PANTHER" id="PTHR34106:SF5">
    <property type="entry name" value="GLYCOSIDASE"/>
    <property type="match status" value="1"/>
</dbReference>
<dbReference type="Pfam" id="PF04041">
    <property type="entry name" value="Glyco_hydro_130"/>
    <property type="match status" value="1"/>
</dbReference>
<evidence type="ECO:0000313" key="4">
    <source>
        <dbReference type="EMBL" id="OGY53247.1"/>
    </source>
</evidence>
<keyword evidence="1" id="KW-0328">Glycosyltransferase</keyword>
<dbReference type="PANTHER" id="PTHR34106">
    <property type="entry name" value="GLYCOSIDASE"/>
    <property type="match status" value="1"/>
</dbReference>
<evidence type="ECO:0008006" key="6">
    <source>
        <dbReference type="Google" id="ProtNLM"/>
    </source>
</evidence>
<comment type="similarity">
    <text evidence="3">Belongs to the glycosyl hydrolase 130 family.</text>
</comment>
<reference evidence="4 5" key="1">
    <citation type="journal article" date="2016" name="Nat. Commun.">
        <title>Thousands of microbial genomes shed light on interconnected biogeochemical processes in an aquifer system.</title>
        <authorList>
            <person name="Anantharaman K."/>
            <person name="Brown C.T."/>
            <person name="Hug L.A."/>
            <person name="Sharon I."/>
            <person name="Castelle C.J."/>
            <person name="Probst A.J."/>
            <person name="Thomas B.C."/>
            <person name="Singh A."/>
            <person name="Wilkins M.J."/>
            <person name="Karaoz U."/>
            <person name="Brodie E.L."/>
            <person name="Williams K.H."/>
            <person name="Hubbard S.S."/>
            <person name="Banfield J.F."/>
        </authorList>
    </citation>
    <scope>NUCLEOTIDE SEQUENCE [LARGE SCALE GENOMIC DNA]</scope>
</reference>
<evidence type="ECO:0000256" key="2">
    <source>
        <dbReference type="ARBA" id="ARBA00022679"/>
    </source>
</evidence>
<dbReference type="Gene3D" id="2.115.10.20">
    <property type="entry name" value="Glycosyl hydrolase domain, family 43"/>
    <property type="match status" value="1"/>
</dbReference>
<protein>
    <recommendedName>
        <fullName evidence="6">Glycosidase</fullName>
    </recommendedName>
</protein>
<dbReference type="EMBL" id="MHIN01000051">
    <property type="protein sequence ID" value="OGY53247.1"/>
    <property type="molecule type" value="Genomic_DNA"/>
</dbReference>
<evidence type="ECO:0000313" key="5">
    <source>
        <dbReference type="Proteomes" id="UP000178122"/>
    </source>
</evidence>
<dbReference type="SUPFAM" id="SSF75005">
    <property type="entry name" value="Arabinanase/levansucrase/invertase"/>
    <property type="match status" value="1"/>
</dbReference>
<accession>A0A1G1YP77</accession>